<keyword evidence="1" id="KW-0812">Transmembrane</keyword>
<dbReference type="RefSeq" id="WP_380712488.1">
    <property type="nucleotide sequence ID" value="NZ_JBHUML010000002.1"/>
</dbReference>
<proteinExistence type="predicted"/>
<dbReference type="InterPro" id="IPR035406">
    <property type="entry name" value="DUF5412"/>
</dbReference>
<evidence type="ECO:0000313" key="2">
    <source>
        <dbReference type="EMBL" id="MFD2705227.1"/>
    </source>
</evidence>
<keyword evidence="1" id="KW-1133">Transmembrane helix</keyword>
<comment type="caution">
    <text evidence="2">The sequence shown here is derived from an EMBL/GenBank/DDBJ whole genome shotgun (WGS) entry which is preliminary data.</text>
</comment>
<dbReference type="Pfam" id="PF17428">
    <property type="entry name" value="DUF5412"/>
    <property type="match status" value="1"/>
</dbReference>
<accession>A0ABW5T1J0</accession>
<organism evidence="2 3">
    <name type="scientific">Salibacterium lacus</name>
    <dbReference type="NCBI Taxonomy" id="1898109"/>
    <lineage>
        <taxon>Bacteria</taxon>
        <taxon>Bacillati</taxon>
        <taxon>Bacillota</taxon>
        <taxon>Bacilli</taxon>
        <taxon>Bacillales</taxon>
        <taxon>Bacillaceae</taxon>
    </lineage>
</organism>
<keyword evidence="3" id="KW-1185">Reference proteome</keyword>
<evidence type="ECO:0000256" key="1">
    <source>
        <dbReference type="SAM" id="Phobius"/>
    </source>
</evidence>
<evidence type="ECO:0000313" key="3">
    <source>
        <dbReference type="Proteomes" id="UP001597520"/>
    </source>
</evidence>
<dbReference type="Proteomes" id="UP001597520">
    <property type="component" value="Unassembled WGS sequence"/>
</dbReference>
<keyword evidence="1" id="KW-0472">Membrane</keyword>
<feature type="transmembrane region" description="Helical" evidence="1">
    <location>
        <begin position="39"/>
        <end position="59"/>
    </location>
</feature>
<name>A0ABW5T1J0_9BACI</name>
<reference evidence="3" key="1">
    <citation type="journal article" date="2019" name="Int. J. Syst. Evol. Microbiol.">
        <title>The Global Catalogue of Microorganisms (GCM) 10K type strain sequencing project: providing services to taxonomists for standard genome sequencing and annotation.</title>
        <authorList>
            <consortium name="The Broad Institute Genomics Platform"/>
            <consortium name="The Broad Institute Genome Sequencing Center for Infectious Disease"/>
            <person name="Wu L."/>
            <person name="Ma J."/>
        </authorList>
    </citation>
    <scope>NUCLEOTIDE SEQUENCE [LARGE SCALE GENOMIC DNA]</scope>
    <source>
        <strain evidence="3">KCTC 33792</strain>
    </source>
</reference>
<gene>
    <name evidence="2" type="ORF">ACFSUB_07080</name>
</gene>
<sequence>MLMGLAVLFLLILIVVLCCIFIVRFAMFILKKKPFPKKLAVICLTGIVTLLVISGYQTYFFTFDQAKGNVNQEPVESPNGTYTAVKYDLPYGGAAGGVNLRVQVRENGTNKDPKTVYFADAKSRFQLEWEDDSRLKVTNEAPDYPDSNRSAELDVEDEVYDETGRTCRSWVLKDEYDTCYQHEGA</sequence>
<dbReference type="EMBL" id="JBHUML010000002">
    <property type="protein sequence ID" value="MFD2705227.1"/>
    <property type="molecule type" value="Genomic_DNA"/>
</dbReference>
<protein>
    <submittedName>
        <fullName evidence="2">DUF5412 family protein</fullName>
    </submittedName>
</protein>
<feature type="transmembrane region" description="Helical" evidence="1">
    <location>
        <begin position="6"/>
        <end position="27"/>
    </location>
</feature>